<gene>
    <name evidence="8" type="ORF">SK128_020557</name>
</gene>
<organism evidence="8 9">
    <name type="scientific">Halocaridina rubra</name>
    <name type="common">Hawaiian red shrimp</name>
    <dbReference type="NCBI Taxonomy" id="373956"/>
    <lineage>
        <taxon>Eukaryota</taxon>
        <taxon>Metazoa</taxon>
        <taxon>Ecdysozoa</taxon>
        <taxon>Arthropoda</taxon>
        <taxon>Crustacea</taxon>
        <taxon>Multicrustacea</taxon>
        <taxon>Malacostraca</taxon>
        <taxon>Eumalacostraca</taxon>
        <taxon>Eucarida</taxon>
        <taxon>Decapoda</taxon>
        <taxon>Pleocyemata</taxon>
        <taxon>Caridea</taxon>
        <taxon>Atyoidea</taxon>
        <taxon>Atyidae</taxon>
        <taxon>Halocaridina</taxon>
    </lineage>
</organism>
<feature type="domain" description="C2H2-type" evidence="7">
    <location>
        <begin position="658"/>
        <end position="680"/>
    </location>
</feature>
<evidence type="ECO:0000256" key="6">
    <source>
        <dbReference type="SAM" id="MobiDB-lite"/>
    </source>
</evidence>
<reference evidence="8 9" key="1">
    <citation type="submission" date="2023-11" db="EMBL/GenBank/DDBJ databases">
        <title>Halocaridina rubra genome assembly.</title>
        <authorList>
            <person name="Smith C."/>
        </authorList>
    </citation>
    <scope>NUCLEOTIDE SEQUENCE [LARGE SCALE GENOMIC DNA]</scope>
    <source>
        <strain evidence="8">EP-1</strain>
        <tissue evidence="8">Whole</tissue>
    </source>
</reference>
<evidence type="ECO:0000256" key="5">
    <source>
        <dbReference type="PROSITE-ProRule" id="PRU00042"/>
    </source>
</evidence>
<proteinExistence type="predicted"/>
<dbReference type="PANTHER" id="PTHR24379">
    <property type="entry name" value="KRAB AND ZINC FINGER DOMAIN-CONTAINING"/>
    <property type="match status" value="1"/>
</dbReference>
<dbReference type="GO" id="GO:0008270">
    <property type="term" value="F:zinc ion binding"/>
    <property type="evidence" value="ECO:0007669"/>
    <property type="project" value="UniProtKB-KW"/>
</dbReference>
<comment type="caution">
    <text evidence="8">The sequence shown here is derived from an EMBL/GenBank/DDBJ whole genome shotgun (WGS) entry which is preliminary data.</text>
</comment>
<evidence type="ECO:0000256" key="4">
    <source>
        <dbReference type="ARBA" id="ARBA00022833"/>
    </source>
</evidence>
<keyword evidence="1" id="KW-0479">Metal-binding</keyword>
<keyword evidence="4" id="KW-0862">Zinc</keyword>
<dbReference type="AlphaFoldDB" id="A0AAN8XB71"/>
<dbReference type="PROSITE" id="PS00028">
    <property type="entry name" value="ZINC_FINGER_C2H2_1"/>
    <property type="match status" value="3"/>
</dbReference>
<evidence type="ECO:0000313" key="9">
    <source>
        <dbReference type="Proteomes" id="UP001381693"/>
    </source>
</evidence>
<accession>A0AAN8XB71</accession>
<feature type="compositionally biased region" description="Polar residues" evidence="6">
    <location>
        <begin position="357"/>
        <end position="368"/>
    </location>
</feature>
<dbReference type="InterPro" id="IPR013087">
    <property type="entry name" value="Znf_C2H2_type"/>
</dbReference>
<dbReference type="SMART" id="SM00355">
    <property type="entry name" value="ZnF_C2H2"/>
    <property type="match status" value="5"/>
</dbReference>
<evidence type="ECO:0000259" key="7">
    <source>
        <dbReference type="PROSITE" id="PS50157"/>
    </source>
</evidence>
<feature type="compositionally biased region" description="Basic and acidic residues" evidence="6">
    <location>
        <begin position="884"/>
        <end position="915"/>
    </location>
</feature>
<protein>
    <recommendedName>
        <fullName evidence="7">C2H2-type domain-containing protein</fullName>
    </recommendedName>
</protein>
<keyword evidence="2" id="KW-0677">Repeat</keyword>
<evidence type="ECO:0000256" key="2">
    <source>
        <dbReference type="ARBA" id="ARBA00022737"/>
    </source>
</evidence>
<feature type="region of interest" description="Disordered" evidence="6">
    <location>
        <begin position="869"/>
        <end position="915"/>
    </location>
</feature>
<feature type="region of interest" description="Disordered" evidence="6">
    <location>
        <begin position="88"/>
        <end position="108"/>
    </location>
</feature>
<dbReference type="PANTHER" id="PTHR24379:SF121">
    <property type="entry name" value="C2H2-TYPE DOMAIN-CONTAINING PROTEIN"/>
    <property type="match status" value="1"/>
</dbReference>
<evidence type="ECO:0000256" key="1">
    <source>
        <dbReference type="ARBA" id="ARBA00022723"/>
    </source>
</evidence>
<keyword evidence="3 5" id="KW-0863">Zinc-finger</keyword>
<dbReference type="Proteomes" id="UP001381693">
    <property type="component" value="Unassembled WGS sequence"/>
</dbReference>
<feature type="domain" description="C2H2-type" evidence="7">
    <location>
        <begin position="630"/>
        <end position="653"/>
    </location>
</feature>
<dbReference type="EMBL" id="JAXCGZ010006134">
    <property type="protein sequence ID" value="KAK7080102.1"/>
    <property type="molecule type" value="Genomic_DNA"/>
</dbReference>
<sequence>MADTTTEDKDICNSCPCAHPGSGEEVIIPKVNHSLLDPSLNLPSTSNAYQQKRFSSENLPSTYHAERESLLATIYPRSSLKITASNESLSTDNYSNSSSSDSHSTAVENEQLLHTKAKLPESLEKMVKEPITPRIPREFLSVKGHQDTRIDNPKEIPTLPKPVLNMEASEGPLGKGLFLVHLNKDPPVVSPKLEEENLPNFKFPHNSAYDTGPSDNLGGSVIVPTIPFSLSSLSNLKFLKMTEHQQQHAKTASGTNVPLAYYSFHMPPDQLGVIGTDGMCTSKGTGDKSCIIPVRPAFWVPTKCSQEPSSTVASIHNCLNVSSTSKSNLASGASTASVPASSSNAISSFGANYESSVGGNSSTNNCGSQMLFRRGTPSNNNSTKPIETNKRFGSAIDDVIGNASSSTPKTSAAVGKKQEQGTHARSRSPPPPSRMVTRSQTAAVRVQSASTSGGHIRNCHPKTRKRILVCGDLDDDFSPRKIRPEMLDNVGVGLDDYSYAKNPAGTGIEFGAVCSDCGAVAVTSVGWEAHKQAHRDENNSCIHCTQVFLTDQGRQMHQQLHRDGQTRDMDDFCECGICGGSFIAIMYLELHLLELHGRESLSSPGAINLGSSTNPDPLCPLEDDSGQQRFRCGICHTFFTHSLNLDCHMALHSVVVSYCCGLCNVAFPTLDPLVTHTKVHRFAGYSLSHGIPVHITTPPVPQRPLHHPVTNPNTNIWKTPPIRNVYQPTSGHSSTPIRFSGTPQTQFNASLASQAMHQSPSLASTIPTSGSSSLAIQILPPAVSSATVGTPSGSSNANASLVPGVPPLMTPVTSAHMNPAMMNYYMMMSLWNGDKTASNPGPSWQNYLNLPQPNVFNYFNPYLLNNNNTNSSDNVYPQDYKPSSSEDPRKENYDKDFTESDGYKAEDRFKYDTIN</sequence>
<dbReference type="SUPFAM" id="SSF57667">
    <property type="entry name" value="beta-beta-alpha zinc fingers"/>
    <property type="match status" value="1"/>
</dbReference>
<name>A0AAN8XB71_HALRR</name>
<dbReference type="PROSITE" id="PS50157">
    <property type="entry name" value="ZINC_FINGER_C2H2_2"/>
    <property type="match status" value="2"/>
</dbReference>
<evidence type="ECO:0000256" key="3">
    <source>
        <dbReference type="ARBA" id="ARBA00022771"/>
    </source>
</evidence>
<feature type="compositionally biased region" description="Polar residues" evidence="6">
    <location>
        <begin position="376"/>
        <end position="386"/>
    </location>
</feature>
<keyword evidence="9" id="KW-1185">Reference proteome</keyword>
<dbReference type="Gene3D" id="3.30.160.60">
    <property type="entry name" value="Classic Zinc Finger"/>
    <property type="match status" value="1"/>
</dbReference>
<dbReference type="InterPro" id="IPR036236">
    <property type="entry name" value="Znf_C2H2_sf"/>
</dbReference>
<feature type="region of interest" description="Disordered" evidence="6">
    <location>
        <begin position="357"/>
        <end position="439"/>
    </location>
</feature>
<feature type="compositionally biased region" description="Low complexity" evidence="6">
    <location>
        <begin position="88"/>
        <end position="105"/>
    </location>
</feature>
<evidence type="ECO:0000313" key="8">
    <source>
        <dbReference type="EMBL" id="KAK7080102.1"/>
    </source>
</evidence>